<dbReference type="EMBL" id="AP027728">
    <property type="protein sequence ID" value="BDZ40341.1"/>
    <property type="molecule type" value="Genomic_DNA"/>
</dbReference>
<dbReference type="CDD" id="cd03215">
    <property type="entry name" value="ABC_Carb_Monos_II"/>
    <property type="match status" value="1"/>
</dbReference>
<accession>A0ABN6X6L9</accession>
<dbReference type="InterPro" id="IPR027417">
    <property type="entry name" value="P-loop_NTPase"/>
</dbReference>
<evidence type="ECO:0000313" key="6">
    <source>
        <dbReference type="EMBL" id="BDZ40341.1"/>
    </source>
</evidence>
<dbReference type="CDD" id="cd03216">
    <property type="entry name" value="ABC_Carb_Monos_I"/>
    <property type="match status" value="1"/>
</dbReference>
<dbReference type="GO" id="GO:0005524">
    <property type="term" value="F:ATP binding"/>
    <property type="evidence" value="ECO:0007669"/>
    <property type="project" value="UniProtKB-KW"/>
</dbReference>
<dbReference type="Proteomes" id="UP001321543">
    <property type="component" value="Chromosome"/>
</dbReference>
<dbReference type="SMART" id="SM00382">
    <property type="entry name" value="AAA"/>
    <property type="match status" value="2"/>
</dbReference>
<dbReference type="PROSITE" id="PS50893">
    <property type="entry name" value="ABC_TRANSPORTER_2"/>
    <property type="match status" value="2"/>
</dbReference>
<dbReference type="InterPro" id="IPR003593">
    <property type="entry name" value="AAA+_ATPase"/>
</dbReference>
<keyword evidence="1" id="KW-0813">Transport</keyword>
<feature type="domain" description="ABC transporter" evidence="5">
    <location>
        <begin position="8"/>
        <end position="244"/>
    </location>
</feature>
<reference evidence="7" key="1">
    <citation type="journal article" date="2019" name="Int. J. Syst. Evol. Microbiol.">
        <title>The Global Catalogue of Microorganisms (GCM) 10K type strain sequencing project: providing services to taxonomists for standard genome sequencing and annotation.</title>
        <authorList>
            <consortium name="The Broad Institute Genomics Platform"/>
            <consortium name="The Broad Institute Genome Sequencing Center for Infectious Disease"/>
            <person name="Wu L."/>
            <person name="Ma J."/>
        </authorList>
    </citation>
    <scope>NUCLEOTIDE SEQUENCE [LARGE SCALE GENOMIC DNA]</scope>
    <source>
        <strain evidence="7">NBRC 106310</strain>
    </source>
</reference>
<dbReference type="PANTHER" id="PTHR43790">
    <property type="entry name" value="CARBOHYDRATE TRANSPORT ATP-BINDING PROTEIN MG119-RELATED"/>
    <property type="match status" value="1"/>
</dbReference>
<evidence type="ECO:0000256" key="3">
    <source>
        <dbReference type="ARBA" id="ARBA00022741"/>
    </source>
</evidence>
<evidence type="ECO:0000256" key="2">
    <source>
        <dbReference type="ARBA" id="ARBA00022737"/>
    </source>
</evidence>
<keyword evidence="7" id="KW-1185">Reference proteome</keyword>
<evidence type="ECO:0000259" key="5">
    <source>
        <dbReference type="PROSITE" id="PS50893"/>
    </source>
</evidence>
<dbReference type="PANTHER" id="PTHR43790:SF9">
    <property type="entry name" value="GALACTOFURANOSE TRANSPORTER ATP-BINDING PROTEIN YTFR"/>
    <property type="match status" value="1"/>
</dbReference>
<dbReference type="InterPro" id="IPR050107">
    <property type="entry name" value="ABC_carbohydrate_import_ATPase"/>
</dbReference>
<keyword evidence="4 6" id="KW-0067">ATP-binding</keyword>
<dbReference type="Pfam" id="PF00005">
    <property type="entry name" value="ABC_tran"/>
    <property type="match status" value="2"/>
</dbReference>
<gene>
    <name evidence="6" type="ORF">GCM10025863_29550</name>
</gene>
<dbReference type="Gene3D" id="3.40.50.300">
    <property type="entry name" value="P-loop containing nucleotide triphosphate hydrolases"/>
    <property type="match status" value="2"/>
</dbReference>
<dbReference type="RefSeq" id="WP_286300871.1">
    <property type="nucleotide sequence ID" value="NZ_AP027728.1"/>
</dbReference>
<feature type="domain" description="ABC transporter" evidence="5">
    <location>
        <begin position="262"/>
        <end position="505"/>
    </location>
</feature>
<proteinExistence type="predicted"/>
<organism evidence="6 7">
    <name type="scientific">Microbacterium suwonense</name>
    <dbReference type="NCBI Taxonomy" id="683047"/>
    <lineage>
        <taxon>Bacteria</taxon>
        <taxon>Bacillati</taxon>
        <taxon>Actinomycetota</taxon>
        <taxon>Actinomycetes</taxon>
        <taxon>Micrococcales</taxon>
        <taxon>Microbacteriaceae</taxon>
        <taxon>Microbacterium</taxon>
    </lineage>
</organism>
<evidence type="ECO:0000256" key="1">
    <source>
        <dbReference type="ARBA" id="ARBA00022448"/>
    </source>
</evidence>
<keyword evidence="3" id="KW-0547">Nucleotide-binding</keyword>
<dbReference type="SUPFAM" id="SSF52540">
    <property type="entry name" value="P-loop containing nucleoside triphosphate hydrolases"/>
    <property type="match status" value="2"/>
</dbReference>
<evidence type="ECO:0000313" key="7">
    <source>
        <dbReference type="Proteomes" id="UP001321543"/>
    </source>
</evidence>
<sequence>MRVIDPVVQLDGIVVEYPGVRALDGVDFRLFAGEVHALMGENGAGKSTLIGVLTGTRRPSAGRVIVDGEERRFSGVAESRAAGIATVFQEAQLSPNLSVAENVMLGRERRGRFGIDWRQTRVDAVEALVRLGLDDLDPRSPVSRLSSAQKQLVALARSVVDDPRVLVLDEPTSSLDQAEVATLMRVIRGLRDQGVAILFISHFLEQAFTISDRMTVLRGGRKIGEHATRDLERADLISQMLGKDINSLRALGSERKAHHYTSDGEPVLRAEGLGRRGELMPTDVEVHRGEIVGLAGLRGSGRTELASLLGSVVRPDGGELWVGGERVSLRTPSAALRRRIAVTTESRRIDGIIPQLTARENIVLSLQALRGWTRPVSQAEQSALIDAYVDALHLDPADLARPVEQLSGGTQQKVLLARALAVRPHVLILDEPTKGIDIAAKLDIQRRISQLAGDGVAVVFISSELEEVVRLSDRIVVLKDREKIGELSNGPGVTVDTVVEMIAAELEPDAGVDVRGNNV</sequence>
<dbReference type="InterPro" id="IPR003439">
    <property type="entry name" value="ABC_transporter-like_ATP-bd"/>
</dbReference>
<name>A0ABN6X6L9_9MICO</name>
<keyword evidence="2" id="KW-0677">Repeat</keyword>
<protein>
    <submittedName>
        <fullName evidence="6">Sugar ABC transporter ATP-binding protein</fullName>
    </submittedName>
</protein>
<evidence type="ECO:0000256" key="4">
    <source>
        <dbReference type="ARBA" id="ARBA00022840"/>
    </source>
</evidence>